<sequence length="68" mass="7494">MVAAHGTAKVVKDCRSGLRAPLQPPRSFEKLFLRGQLVVSQNNRGVARKQTEKPGKKGPGRQWAKMVP</sequence>
<name>A0A517YIH8_9BACT</name>
<dbReference type="EMBL" id="CP036274">
    <property type="protein sequence ID" value="QDU30033.1"/>
    <property type="molecule type" value="Genomic_DNA"/>
</dbReference>
<proteinExistence type="predicted"/>
<dbReference type="Proteomes" id="UP000315017">
    <property type="component" value="Chromosome"/>
</dbReference>
<dbReference type="AlphaFoldDB" id="A0A517YIH8"/>
<protein>
    <submittedName>
        <fullName evidence="2">Uncharacterized protein</fullName>
    </submittedName>
</protein>
<keyword evidence="3" id="KW-1185">Reference proteome</keyword>
<dbReference type="KEGG" id="aagg:ETAA8_51510"/>
<reference evidence="2 3" key="1">
    <citation type="submission" date="2019-02" db="EMBL/GenBank/DDBJ databases">
        <title>Deep-cultivation of Planctomycetes and their phenomic and genomic characterization uncovers novel biology.</title>
        <authorList>
            <person name="Wiegand S."/>
            <person name="Jogler M."/>
            <person name="Boedeker C."/>
            <person name="Pinto D."/>
            <person name="Vollmers J."/>
            <person name="Rivas-Marin E."/>
            <person name="Kohn T."/>
            <person name="Peeters S.H."/>
            <person name="Heuer A."/>
            <person name="Rast P."/>
            <person name="Oberbeckmann S."/>
            <person name="Bunk B."/>
            <person name="Jeske O."/>
            <person name="Meyerdierks A."/>
            <person name="Storesund J.E."/>
            <person name="Kallscheuer N."/>
            <person name="Luecker S."/>
            <person name="Lage O.M."/>
            <person name="Pohl T."/>
            <person name="Merkel B.J."/>
            <person name="Hornburger P."/>
            <person name="Mueller R.-W."/>
            <person name="Bruemmer F."/>
            <person name="Labrenz M."/>
            <person name="Spormann A.M."/>
            <person name="Op den Camp H."/>
            <person name="Overmann J."/>
            <person name="Amann R."/>
            <person name="Jetten M.S.M."/>
            <person name="Mascher T."/>
            <person name="Medema M.H."/>
            <person name="Devos D.P."/>
            <person name="Kaster A.-K."/>
            <person name="Ovreas L."/>
            <person name="Rohde M."/>
            <person name="Galperin M.Y."/>
            <person name="Jogler C."/>
        </authorList>
    </citation>
    <scope>NUCLEOTIDE SEQUENCE [LARGE SCALE GENOMIC DNA]</scope>
    <source>
        <strain evidence="2 3">ETA_A8</strain>
    </source>
</reference>
<evidence type="ECO:0000313" key="2">
    <source>
        <dbReference type="EMBL" id="QDU30033.1"/>
    </source>
</evidence>
<evidence type="ECO:0000256" key="1">
    <source>
        <dbReference type="SAM" id="MobiDB-lite"/>
    </source>
</evidence>
<feature type="region of interest" description="Disordered" evidence="1">
    <location>
        <begin position="43"/>
        <end position="68"/>
    </location>
</feature>
<accession>A0A517YIH8</accession>
<gene>
    <name evidence="2" type="ORF">ETAA8_51510</name>
</gene>
<evidence type="ECO:0000313" key="3">
    <source>
        <dbReference type="Proteomes" id="UP000315017"/>
    </source>
</evidence>
<organism evidence="2 3">
    <name type="scientific">Anatilimnocola aggregata</name>
    <dbReference type="NCBI Taxonomy" id="2528021"/>
    <lineage>
        <taxon>Bacteria</taxon>
        <taxon>Pseudomonadati</taxon>
        <taxon>Planctomycetota</taxon>
        <taxon>Planctomycetia</taxon>
        <taxon>Pirellulales</taxon>
        <taxon>Pirellulaceae</taxon>
        <taxon>Anatilimnocola</taxon>
    </lineage>
</organism>